<organism evidence="1 2">
    <name type="scientific">Lacipirellula parvula</name>
    <dbReference type="NCBI Taxonomy" id="2650471"/>
    <lineage>
        <taxon>Bacteria</taxon>
        <taxon>Pseudomonadati</taxon>
        <taxon>Planctomycetota</taxon>
        <taxon>Planctomycetia</taxon>
        <taxon>Pirellulales</taxon>
        <taxon>Lacipirellulaceae</taxon>
        <taxon>Lacipirellula</taxon>
    </lineage>
</organism>
<sequence length="39" mass="4310">MSDRLEAAILDSFGRELHDLSLCGCRFACPLQLEQADQG</sequence>
<dbReference type="Proteomes" id="UP000326837">
    <property type="component" value="Chromosome"/>
</dbReference>
<evidence type="ECO:0000313" key="1">
    <source>
        <dbReference type="EMBL" id="BBO32051.1"/>
    </source>
</evidence>
<keyword evidence="2" id="KW-1185">Reference proteome</keyword>
<name>A0A5K7XB51_9BACT</name>
<dbReference type="KEGG" id="lpav:PLANPX_1663"/>
<accession>A0A5K7XB51</accession>
<proteinExistence type="predicted"/>
<dbReference type="AlphaFoldDB" id="A0A5K7XB51"/>
<dbReference type="EMBL" id="AP021861">
    <property type="protein sequence ID" value="BBO32051.1"/>
    <property type="molecule type" value="Genomic_DNA"/>
</dbReference>
<evidence type="ECO:0000313" key="2">
    <source>
        <dbReference type="Proteomes" id="UP000326837"/>
    </source>
</evidence>
<protein>
    <submittedName>
        <fullName evidence="1">Uncharacterized protein</fullName>
    </submittedName>
</protein>
<reference evidence="2" key="1">
    <citation type="submission" date="2019-10" db="EMBL/GenBank/DDBJ databases">
        <title>Lacipirellula parvula gen. nov., sp. nov., representing a lineage of planctomycetes widespread in freshwater anoxic habitats, and description of the family Lacipirellulaceae.</title>
        <authorList>
            <person name="Dedysh S.N."/>
            <person name="Kulichevskaya I.S."/>
            <person name="Beletsky A.V."/>
            <person name="Rakitin A.L."/>
            <person name="Mardanov A.V."/>
            <person name="Ivanova A.A."/>
            <person name="Saltykova V.X."/>
            <person name="Rijpstra W.I.C."/>
            <person name="Sinninghe Damste J.S."/>
            <person name="Ravin N.V."/>
        </authorList>
    </citation>
    <scope>NUCLEOTIDE SEQUENCE [LARGE SCALE GENOMIC DNA]</scope>
    <source>
        <strain evidence="2">PX69</strain>
    </source>
</reference>
<gene>
    <name evidence="1" type="ORF">PLANPX_1663</name>
</gene>